<comment type="caution">
    <text evidence="2">The sequence shown here is derived from an EMBL/GenBank/DDBJ whole genome shotgun (WGS) entry which is preliminary data.</text>
</comment>
<keyword evidence="1" id="KW-0472">Membrane</keyword>
<keyword evidence="3" id="KW-1185">Reference proteome</keyword>
<accession>A0ABT2C0C9</accession>
<feature type="transmembrane region" description="Helical" evidence="1">
    <location>
        <begin position="89"/>
        <end position="109"/>
    </location>
</feature>
<reference evidence="2" key="1">
    <citation type="submission" date="2022-08" db="EMBL/GenBank/DDBJ databases">
        <title>Reclassification of Massilia species as members of the genera Telluria, Duganella, Pseudoduganella, Mokoshia gen. nov. and Zemynaea gen. nov. using orthogonal and non-orthogonal genome-based approaches.</title>
        <authorList>
            <person name="Bowman J.P."/>
        </authorList>
    </citation>
    <scope>NUCLEOTIDE SEQUENCE</scope>
    <source>
        <strain evidence="2">LMG 11547</strain>
    </source>
</reference>
<dbReference type="EMBL" id="JANUHC010000005">
    <property type="protein sequence ID" value="MCS0630828.1"/>
    <property type="molecule type" value="Genomic_DNA"/>
</dbReference>
<proteinExistence type="predicted"/>
<dbReference type="Proteomes" id="UP001165263">
    <property type="component" value="Unassembled WGS sequence"/>
</dbReference>
<keyword evidence="1" id="KW-0812">Transmembrane</keyword>
<feature type="transmembrane region" description="Helical" evidence="1">
    <location>
        <begin position="12"/>
        <end position="36"/>
    </location>
</feature>
<evidence type="ECO:0000313" key="3">
    <source>
        <dbReference type="Proteomes" id="UP001165263"/>
    </source>
</evidence>
<protein>
    <submittedName>
        <fullName evidence="2">Uncharacterized protein</fullName>
    </submittedName>
</protein>
<organism evidence="2 3">
    <name type="scientific">Telluria mixta</name>
    <dbReference type="NCBI Taxonomy" id="34071"/>
    <lineage>
        <taxon>Bacteria</taxon>
        <taxon>Pseudomonadati</taxon>
        <taxon>Pseudomonadota</taxon>
        <taxon>Betaproteobacteria</taxon>
        <taxon>Burkholderiales</taxon>
        <taxon>Oxalobacteraceae</taxon>
        <taxon>Telluria group</taxon>
        <taxon>Telluria</taxon>
    </lineage>
</organism>
<gene>
    <name evidence="2" type="ORF">NX786_15945</name>
</gene>
<sequence length="114" mass="12422">MTPRCQSVSANFLMGAGILPLALYIAWVAAFLITTVPGQPPRIPIIDPIGMIGLGMFVYLGSSIVAGLGIVWSWLLARAYPERRTRWALALRAIVVLVLVLPFAFNFLASMHLV</sequence>
<feature type="transmembrane region" description="Helical" evidence="1">
    <location>
        <begin position="56"/>
        <end position="77"/>
    </location>
</feature>
<dbReference type="RefSeq" id="WP_259449924.1">
    <property type="nucleotide sequence ID" value="NZ_CP119520.1"/>
</dbReference>
<evidence type="ECO:0000313" key="2">
    <source>
        <dbReference type="EMBL" id="MCS0630828.1"/>
    </source>
</evidence>
<name>A0ABT2C0C9_9BURK</name>
<evidence type="ECO:0000256" key="1">
    <source>
        <dbReference type="SAM" id="Phobius"/>
    </source>
</evidence>
<keyword evidence="1" id="KW-1133">Transmembrane helix</keyword>